<feature type="region of interest" description="Disordered" evidence="1">
    <location>
        <begin position="173"/>
        <end position="233"/>
    </location>
</feature>
<protein>
    <submittedName>
        <fullName evidence="2">Uncharacterized protein</fullName>
    </submittedName>
</protein>
<evidence type="ECO:0000256" key="1">
    <source>
        <dbReference type="SAM" id="MobiDB-lite"/>
    </source>
</evidence>
<dbReference type="Proteomes" id="UP000053927">
    <property type="component" value="Unassembled WGS sequence"/>
</dbReference>
<evidence type="ECO:0000313" key="3">
    <source>
        <dbReference type="Proteomes" id="UP000053927"/>
    </source>
</evidence>
<dbReference type="GeneID" id="18802215"/>
<organism evidence="2 3">
    <name type="scientific">Stereum hirsutum (strain FP-91666)</name>
    <name type="common">White-rot fungus</name>
    <dbReference type="NCBI Taxonomy" id="721885"/>
    <lineage>
        <taxon>Eukaryota</taxon>
        <taxon>Fungi</taxon>
        <taxon>Dikarya</taxon>
        <taxon>Basidiomycota</taxon>
        <taxon>Agaricomycotina</taxon>
        <taxon>Agaricomycetes</taxon>
        <taxon>Russulales</taxon>
        <taxon>Stereaceae</taxon>
        <taxon>Stereum</taxon>
    </lineage>
</organism>
<dbReference type="KEGG" id="shs:STEHIDRAFT_163046"/>
<sequence>MSNPVYHPLSSDSSNHAGHYGMGAPEWSTMFVGQCNGVNGDLHRYEREQLARWADQGQVGPIVCVECHSSCLCFSSFANGATSLKCPAHGDFTPMVMTPELKRFLGITPGLVGAGFGPQMSPLASFPPVRPVYQGVSGFEPRQAPYWQNRQSFYRSPEAIPEIRAPVGGGRTAVVVGEGTDRGPNEQPSATAPSPRSGNVATSDASNPPPASSAGSVTSSRRSHHDQDSCPFLHGWQKPVRLQLSSPLVKDMSPETRAYLRKWGTKIFLHWMRDADFLDDLLLAGRPSQPSSSSSSSSHSS</sequence>
<reference evidence="3" key="1">
    <citation type="journal article" date="2012" name="Science">
        <title>The Paleozoic origin of enzymatic lignin decomposition reconstructed from 31 fungal genomes.</title>
        <authorList>
            <person name="Floudas D."/>
            <person name="Binder M."/>
            <person name="Riley R."/>
            <person name="Barry K."/>
            <person name="Blanchette R.A."/>
            <person name="Henrissat B."/>
            <person name="Martinez A.T."/>
            <person name="Otillar R."/>
            <person name="Spatafora J.W."/>
            <person name="Yadav J.S."/>
            <person name="Aerts A."/>
            <person name="Benoit I."/>
            <person name="Boyd A."/>
            <person name="Carlson A."/>
            <person name="Copeland A."/>
            <person name="Coutinho P.M."/>
            <person name="de Vries R.P."/>
            <person name="Ferreira P."/>
            <person name="Findley K."/>
            <person name="Foster B."/>
            <person name="Gaskell J."/>
            <person name="Glotzer D."/>
            <person name="Gorecki P."/>
            <person name="Heitman J."/>
            <person name="Hesse C."/>
            <person name="Hori C."/>
            <person name="Igarashi K."/>
            <person name="Jurgens J.A."/>
            <person name="Kallen N."/>
            <person name="Kersten P."/>
            <person name="Kohler A."/>
            <person name="Kuees U."/>
            <person name="Kumar T.K.A."/>
            <person name="Kuo A."/>
            <person name="LaButti K."/>
            <person name="Larrondo L.F."/>
            <person name="Lindquist E."/>
            <person name="Ling A."/>
            <person name="Lombard V."/>
            <person name="Lucas S."/>
            <person name="Lundell T."/>
            <person name="Martin R."/>
            <person name="McLaughlin D.J."/>
            <person name="Morgenstern I."/>
            <person name="Morin E."/>
            <person name="Murat C."/>
            <person name="Nagy L.G."/>
            <person name="Nolan M."/>
            <person name="Ohm R.A."/>
            <person name="Patyshakuliyeva A."/>
            <person name="Rokas A."/>
            <person name="Ruiz-Duenas F.J."/>
            <person name="Sabat G."/>
            <person name="Salamov A."/>
            <person name="Samejima M."/>
            <person name="Schmutz J."/>
            <person name="Slot J.C."/>
            <person name="St John F."/>
            <person name="Stenlid J."/>
            <person name="Sun H."/>
            <person name="Sun S."/>
            <person name="Syed K."/>
            <person name="Tsang A."/>
            <person name="Wiebenga A."/>
            <person name="Young D."/>
            <person name="Pisabarro A."/>
            <person name="Eastwood D.C."/>
            <person name="Martin F."/>
            <person name="Cullen D."/>
            <person name="Grigoriev I.V."/>
            <person name="Hibbett D.S."/>
        </authorList>
    </citation>
    <scope>NUCLEOTIDE SEQUENCE [LARGE SCALE GENOMIC DNA]</scope>
    <source>
        <strain evidence="3">FP-91666</strain>
    </source>
</reference>
<gene>
    <name evidence="2" type="ORF">STEHIDRAFT_163046</name>
</gene>
<accession>R7RXN5</accession>
<evidence type="ECO:0000313" key="2">
    <source>
        <dbReference type="EMBL" id="EIM80171.1"/>
    </source>
</evidence>
<feature type="compositionally biased region" description="Polar residues" evidence="1">
    <location>
        <begin position="186"/>
        <end position="202"/>
    </location>
</feature>
<name>R7RXN5_STEHR</name>
<keyword evidence="3" id="KW-1185">Reference proteome</keyword>
<dbReference type="AlphaFoldDB" id="R7RXN5"/>
<dbReference type="RefSeq" id="XP_007310783.1">
    <property type="nucleotide sequence ID" value="XM_007310721.1"/>
</dbReference>
<proteinExistence type="predicted"/>
<dbReference type="EMBL" id="JH687399">
    <property type="protein sequence ID" value="EIM80171.1"/>
    <property type="molecule type" value="Genomic_DNA"/>
</dbReference>